<evidence type="ECO:0000256" key="4">
    <source>
        <dbReference type="ARBA" id="ARBA00022630"/>
    </source>
</evidence>
<gene>
    <name evidence="12" type="ORF">HUV48_12380</name>
</gene>
<evidence type="ECO:0000313" key="12">
    <source>
        <dbReference type="EMBL" id="NVD45804.1"/>
    </source>
</evidence>
<comment type="caution">
    <text evidence="12">The sequence shown here is derived from an EMBL/GenBank/DDBJ whole genome shotgun (WGS) entry which is preliminary data.</text>
</comment>
<feature type="domain" description="Acyl-CoA dehydrogenase/oxidase N-terminal" evidence="11">
    <location>
        <begin position="6"/>
        <end position="140"/>
    </location>
</feature>
<dbReference type="InterPro" id="IPR050741">
    <property type="entry name" value="Acyl-CoA_dehydrogenase"/>
</dbReference>
<dbReference type="AlphaFoldDB" id="A0A850H1F6"/>
<dbReference type="SUPFAM" id="SSF47203">
    <property type="entry name" value="Acyl-CoA dehydrogenase C-terminal domain-like"/>
    <property type="match status" value="1"/>
</dbReference>
<evidence type="ECO:0000313" key="13">
    <source>
        <dbReference type="Proteomes" id="UP000561438"/>
    </source>
</evidence>
<comment type="similarity">
    <text evidence="2 7">Belongs to the acyl-CoA dehydrogenase family.</text>
</comment>
<dbReference type="InterPro" id="IPR013786">
    <property type="entry name" value="AcylCoA_DH/ox_N"/>
</dbReference>
<dbReference type="SUPFAM" id="SSF56645">
    <property type="entry name" value="Acyl-CoA dehydrogenase NM domain-like"/>
    <property type="match status" value="1"/>
</dbReference>
<evidence type="ECO:0000256" key="5">
    <source>
        <dbReference type="ARBA" id="ARBA00022827"/>
    </source>
</evidence>
<sequence>MDFQPTERQEHWRNRVRDFIEANVRPNVPTYNEQDAEGDRWKVIQIVEDVKAKAKDAGIWNLFMPPRNDSHHHVDESFEFEGPGLTNLEYALCAEEMGRIGWASEVFNCSAPDTGNMEVLHRYGTREQKDEWLKPLMAGEIRSAFLMTEPDVASSDATNIETHIKRDGDDYVINGRKWWSSGAGDPRCKVAIVMGKTDFEANRHQQQSMVLMPLDAEGVTIERHLPVFGYDDAPHGHMEIRLDNVRIPASNMLLGEGRGFEIAQGRLGPGRIHHCMRTIGVAEEAIAKMARRLQSREAFGKPIYKHSIWEQRIAQARIDIEMTRLLCLKAADMMDKVGNKAAAQEIAMIKVQAPNMALRIIDDAIQAHGGGGVSNDYGLAKAYAHQRTLRLADGPDEVHARSIARIEFAKHAPEDGPKKRGMGEGQAAGSGAGSAAATAGA</sequence>
<dbReference type="GO" id="GO:0050660">
    <property type="term" value="F:flavin adenine dinucleotide binding"/>
    <property type="evidence" value="ECO:0007669"/>
    <property type="project" value="InterPro"/>
</dbReference>
<dbReference type="PANTHER" id="PTHR48083">
    <property type="entry name" value="MEDIUM-CHAIN SPECIFIC ACYL-COA DEHYDROGENASE, MITOCHONDRIAL-RELATED"/>
    <property type="match status" value="1"/>
</dbReference>
<keyword evidence="5 7" id="KW-0274">FAD</keyword>
<feature type="compositionally biased region" description="Basic and acidic residues" evidence="8">
    <location>
        <begin position="409"/>
        <end position="422"/>
    </location>
</feature>
<dbReference type="Gene3D" id="1.10.540.10">
    <property type="entry name" value="Acyl-CoA dehydrogenase/oxidase, N-terminal domain"/>
    <property type="match status" value="1"/>
</dbReference>
<dbReference type="RefSeq" id="WP_176268110.1">
    <property type="nucleotide sequence ID" value="NZ_JABWGV010000005.1"/>
</dbReference>
<proteinExistence type="inferred from homology"/>
<comment type="subunit">
    <text evidence="3">Homodimer.</text>
</comment>
<dbReference type="FunFam" id="2.40.110.10:FF:000002">
    <property type="entry name" value="Acyl-CoA dehydrogenase fadE12"/>
    <property type="match status" value="1"/>
</dbReference>
<evidence type="ECO:0000256" key="7">
    <source>
        <dbReference type="RuleBase" id="RU362125"/>
    </source>
</evidence>
<evidence type="ECO:0000256" key="6">
    <source>
        <dbReference type="ARBA" id="ARBA00023002"/>
    </source>
</evidence>
<feature type="domain" description="Acyl-CoA dehydrogenase/oxidase C-terminal" evidence="9">
    <location>
        <begin position="257"/>
        <end position="405"/>
    </location>
</feature>
<dbReference type="InterPro" id="IPR009100">
    <property type="entry name" value="AcylCoA_DH/oxidase_NM_dom_sf"/>
</dbReference>
<dbReference type="EMBL" id="JABWGV010000005">
    <property type="protein sequence ID" value="NVD45804.1"/>
    <property type="molecule type" value="Genomic_DNA"/>
</dbReference>
<comment type="cofactor">
    <cofactor evidence="1 7">
        <name>FAD</name>
        <dbReference type="ChEBI" id="CHEBI:57692"/>
    </cofactor>
</comment>
<dbReference type="Gene3D" id="1.20.140.10">
    <property type="entry name" value="Butyryl-CoA Dehydrogenase, subunit A, domain 3"/>
    <property type="match status" value="1"/>
</dbReference>
<dbReference type="InterPro" id="IPR006091">
    <property type="entry name" value="Acyl-CoA_Oxase/DH_mid-dom"/>
</dbReference>
<feature type="compositionally biased region" description="Gly residues" evidence="8">
    <location>
        <begin position="423"/>
        <end position="432"/>
    </location>
</feature>
<dbReference type="InterPro" id="IPR046373">
    <property type="entry name" value="Acyl-CoA_Oxase/DH_mid-dom_sf"/>
</dbReference>
<dbReference type="InterPro" id="IPR009075">
    <property type="entry name" value="AcylCo_DH/oxidase_C"/>
</dbReference>
<evidence type="ECO:0000259" key="11">
    <source>
        <dbReference type="Pfam" id="PF02771"/>
    </source>
</evidence>
<keyword evidence="13" id="KW-1185">Reference proteome</keyword>
<dbReference type="PANTHER" id="PTHR48083:SF13">
    <property type="entry name" value="ACYL-COA DEHYDROGENASE FAMILY MEMBER 11"/>
    <property type="match status" value="1"/>
</dbReference>
<evidence type="ECO:0000256" key="3">
    <source>
        <dbReference type="ARBA" id="ARBA00011738"/>
    </source>
</evidence>
<dbReference type="GO" id="GO:0033539">
    <property type="term" value="P:fatty acid beta-oxidation using acyl-CoA dehydrogenase"/>
    <property type="evidence" value="ECO:0007669"/>
    <property type="project" value="TreeGrafter"/>
</dbReference>
<evidence type="ECO:0000256" key="8">
    <source>
        <dbReference type="SAM" id="MobiDB-lite"/>
    </source>
</evidence>
<dbReference type="Pfam" id="PF02771">
    <property type="entry name" value="Acyl-CoA_dh_N"/>
    <property type="match status" value="1"/>
</dbReference>
<protein>
    <submittedName>
        <fullName evidence="12">Acyl-CoA dehydrogenase family protein</fullName>
    </submittedName>
</protein>
<keyword evidence="6 7" id="KW-0560">Oxidoreductase</keyword>
<dbReference type="Pfam" id="PF02770">
    <property type="entry name" value="Acyl-CoA_dh_M"/>
    <property type="match status" value="1"/>
</dbReference>
<dbReference type="GO" id="GO:0003995">
    <property type="term" value="F:acyl-CoA dehydrogenase activity"/>
    <property type="evidence" value="ECO:0007669"/>
    <property type="project" value="TreeGrafter"/>
</dbReference>
<evidence type="ECO:0000256" key="2">
    <source>
        <dbReference type="ARBA" id="ARBA00009347"/>
    </source>
</evidence>
<reference evidence="12 13" key="1">
    <citation type="submission" date="2020-06" db="EMBL/GenBank/DDBJ databases">
        <title>Altererythrobacter sp. HHU K3-1.</title>
        <authorList>
            <person name="Zhang D."/>
            <person name="Xue H."/>
        </authorList>
    </citation>
    <scope>NUCLEOTIDE SEQUENCE [LARGE SCALE GENOMIC DNA]</scope>
    <source>
        <strain evidence="12 13">HHU K3-1</strain>
    </source>
</reference>
<evidence type="ECO:0000259" key="10">
    <source>
        <dbReference type="Pfam" id="PF02770"/>
    </source>
</evidence>
<organism evidence="12 13">
    <name type="scientific">Qipengyuania atrilutea</name>
    <dbReference type="NCBI Taxonomy" id="2744473"/>
    <lineage>
        <taxon>Bacteria</taxon>
        <taxon>Pseudomonadati</taxon>
        <taxon>Pseudomonadota</taxon>
        <taxon>Alphaproteobacteria</taxon>
        <taxon>Sphingomonadales</taxon>
        <taxon>Erythrobacteraceae</taxon>
        <taxon>Qipengyuania</taxon>
    </lineage>
</organism>
<dbReference type="Pfam" id="PF00441">
    <property type="entry name" value="Acyl-CoA_dh_1"/>
    <property type="match status" value="1"/>
</dbReference>
<dbReference type="Gene3D" id="2.40.110.10">
    <property type="entry name" value="Butyryl-CoA Dehydrogenase, subunit A, domain 2"/>
    <property type="match status" value="1"/>
</dbReference>
<feature type="domain" description="Acyl-CoA oxidase/dehydrogenase middle" evidence="10">
    <location>
        <begin position="144"/>
        <end position="240"/>
    </location>
</feature>
<dbReference type="InterPro" id="IPR036250">
    <property type="entry name" value="AcylCo_DH-like_C"/>
</dbReference>
<evidence type="ECO:0000259" key="9">
    <source>
        <dbReference type="Pfam" id="PF00441"/>
    </source>
</evidence>
<name>A0A850H1F6_9SPHN</name>
<feature type="region of interest" description="Disordered" evidence="8">
    <location>
        <begin position="409"/>
        <end position="441"/>
    </location>
</feature>
<evidence type="ECO:0000256" key="1">
    <source>
        <dbReference type="ARBA" id="ARBA00001974"/>
    </source>
</evidence>
<dbReference type="GO" id="GO:0005737">
    <property type="term" value="C:cytoplasm"/>
    <property type="evidence" value="ECO:0007669"/>
    <property type="project" value="TreeGrafter"/>
</dbReference>
<dbReference type="InterPro" id="IPR037069">
    <property type="entry name" value="AcylCoA_DH/ox_N_sf"/>
</dbReference>
<dbReference type="Proteomes" id="UP000561438">
    <property type="component" value="Unassembled WGS sequence"/>
</dbReference>
<keyword evidence="4 7" id="KW-0285">Flavoprotein</keyword>
<accession>A0A850H1F6</accession>